<evidence type="ECO:0000313" key="1">
    <source>
        <dbReference type="EMBL" id="EPG56558.1"/>
    </source>
</evidence>
<keyword evidence="1" id="KW-0808">Transferase</keyword>
<dbReference type="RefSeq" id="WP_002733728.1">
    <property type="nucleotide sequence ID" value="NZ_AHNP02000013.1"/>
</dbReference>
<comment type="caution">
    <text evidence="1">The sequence shown here is derived from an EMBL/GenBank/DDBJ whole genome shotgun (WGS) entry which is preliminary data.</text>
</comment>
<sequence length="593" mass="70384">MVDLVLTGYEPFFPDENCRENAVYLANFCFLNNPNIKFEEHRKYKFLDSPYKSWNDVEIASKYTDSLYDKILPSICRTMNEVFKINKSENYWSIILIRYIHSFIHIYYDRYLRLYELKKQSYAKFQIKILNPSEIFISNENDFFDLSTDSHYYNLNLLSDFIRKNNFGNEVLTFDVKNTFEKKQAIDSFWKKNKQKTKNVIKNLYFKLLKYRYNKISSIRMGLIYGLSEKQKMELLPIVKNTSSLQSESSILIETIYADIKSFSTRVLNFEVQSEFEETLSENFFRYIPEEFKVLKIVKKNPYKIWLGMDVYNSNRFLLADTLENGGTWYSVQHGGGYGQIYNFPLGKIEYSIPNGFISWGWKYDHSGYQGSIYPLSSPSLSKLGTHCRKNDEILIITHTYFVYSIRLQSIMLPEMVLDYTNNLIDFCRYIKKNNSYKYKVKTTNMSWSNRDYLQDNLPDGIELLSSDNFDIVKKMKISALCIIDHMSTTYIQSLVMNAPTLLFWNSKHFKECSNFNKCLNLLRDVGILFDNPLLAARKLDEILEIGIENWWFDKKIQVVRQEFLWNHGRTSSEWKSEWKLFLENLVLNKNSI</sequence>
<gene>
    <name evidence="1" type="ORF">LEP1GSC103_1402</name>
</gene>
<name>A0AAV3J7D1_LEPBO</name>
<dbReference type="GO" id="GO:0016740">
    <property type="term" value="F:transferase activity"/>
    <property type="evidence" value="ECO:0007669"/>
    <property type="project" value="UniProtKB-KW"/>
</dbReference>
<protein>
    <submittedName>
        <fullName evidence="1">Transferase, TIGR04331 family</fullName>
    </submittedName>
</protein>
<organism evidence="1 2">
    <name type="scientific">Leptospira borgpetersenii serovar Javanica str. UI 09931</name>
    <dbReference type="NCBI Taxonomy" id="1049767"/>
    <lineage>
        <taxon>Bacteria</taxon>
        <taxon>Pseudomonadati</taxon>
        <taxon>Spirochaetota</taxon>
        <taxon>Spirochaetia</taxon>
        <taxon>Leptospirales</taxon>
        <taxon>Leptospiraceae</taxon>
        <taxon>Leptospira</taxon>
    </lineage>
</organism>
<proteinExistence type="predicted"/>
<dbReference type="GeneID" id="61174504"/>
<dbReference type="InterPro" id="IPR027603">
    <property type="entry name" value="LIC12162"/>
</dbReference>
<accession>A0AAV3J7D1</accession>
<dbReference type="EMBL" id="AHNP02000013">
    <property type="protein sequence ID" value="EPG56558.1"/>
    <property type="molecule type" value="Genomic_DNA"/>
</dbReference>
<dbReference type="Proteomes" id="UP000014570">
    <property type="component" value="Unassembled WGS sequence"/>
</dbReference>
<dbReference type="NCBIfam" id="TIGR04331">
    <property type="entry name" value="o_ant_LIC12162"/>
    <property type="match status" value="1"/>
</dbReference>
<reference evidence="1 2" key="1">
    <citation type="submission" date="2013-04" db="EMBL/GenBank/DDBJ databases">
        <authorList>
            <person name="Harkins D.M."/>
            <person name="Durkin A.S."/>
            <person name="Brinkac L.M."/>
            <person name="Haft D.H."/>
            <person name="Selengut J.D."/>
            <person name="Sanka R."/>
            <person name="DePew J."/>
            <person name="Purushe J."/>
            <person name="Chanthongthip A."/>
            <person name="Lattana O."/>
            <person name="Phetsouvanh R."/>
            <person name="Newton P.N."/>
            <person name="Vinetz J.M."/>
            <person name="Sutton G.G."/>
            <person name="Nierman W.C."/>
            <person name="Fouts D.E."/>
        </authorList>
    </citation>
    <scope>NUCLEOTIDE SEQUENCE [LARGE SCALE GENOMIC DNA]</scope>
    <source>
        <strain evidence="1 2">UI 09931</strain>
    </source>
</reference>
<evidence type="ECO:0000313" key="2">
    <source>
        <dbReference type="Proteomes" id="UP000014570"/>
    </source>
</evidence>
<dbReference type="AlphaFoldDB" id="A0AAV3J7D1"/>